<keyword evidence="12" id="KW-1185">Reference proteome</keyword>
<proteinExistence type="inferred from homology"/>
<evidence type="ECO:0000256" key="9">
    <source>
        <dbReference type="ARBA" id="ARBA00023180"/>
    </source>
</evidence>
<reference evidence="11 12" key="1">
    <citation type="journal article" date="2019" name="Genome Biol. Evol.">
        <title>Insights into the evolution of the New World diploid cottons (Gossypium, subgenus Houzingenia) based on genome sequencing.</title>
        <authorList>
            <person name="Grover C.E."/>
            <person name="Arick M.A. 2nd"/>
            <person name="Thrash A."/>
            <person name="Conover J.L."/>
            <person name="Sanders W.S."/>
            <person name="Peterson D.G."/>
            <person name="Frelichowski J.E."/>
            <person name="Scheffler J.A."/>
            <person name="Scheffler B.E."/>
            <person name="Wendel J.F."/>
        </authorList>
    </citation>
    <scope>NUCLEOTIDE SEQUENCE [LARGE SCALE GENOMIC DNA]</scope>
    <source>
        <strain evidence="11">4</strain>
        <tissue evidence="11">Leaf</tissue>
    </source>
</reference>
<feature type="region of interest" description="Disordered" evidence="10">
    <location>
        <begin position="153"/>
        <end position="184"/>
    </location>
</feature>
<comment type="subcellular location">
    <subcellularLocation>
        <location evidence="1">Membrane</location>
        <topology evidence="1">Single-pass type I membrane protein</topology>
    </subcellularLocation>
</comment>
<evidence type="ECO:0000313" key="11">
    <source>
        <dbReference type="EMBL" id="MBA0705727.1"/>
    </source>
</evidence>
<feature type="non-terminal residue" evidence="11">
    <location>
        <position position="1"/>
    </location>
</feature>
<dbReference type="Pfam" id="PF00560">
    <property type="entry name" value="LRR_1"/>
    <property type="match status" value="1"/>
</dbReference>
<evidence type="ECO:0000256" key="5">
    <source>
        <dbReference type="ARBA" id="ARBA00022729"/>
    </source>
</evidence>
<keyword evidence="7" id="KW-1133">Transmembrane helix</keyword>
<evidence type="ECO:0000256" key="7">
    <source>
        <dbReference type="ARBA" id="ARBA00022989"/>
    </source>
</evidence>
<dbReference type="EMBL" id="JABEZV010000002">
    <property type="protein sequence ID" value="MBA0705727.1"/>
    <property type="molecule type" value="Genomic_DNA"/>
</dbReference>
<keyword evidence="9" id="KW-0325">Glycoprotein</keyword>
<evidence type="ECO:0008006" key="13">
    <source>
        <dbReference type="Google" id="ProtNLM"/>
    </source>
</evidence>
<dbReference type="InterPro" id="IPR001611">
    <property type="entry name" value="Leu-rich_rpt"/>
</dbReference>
<evidence type="ECO:0000313" key="12">
    <source>
        <dbReference type="Proteomes" id="UP000593574"/>
    </source>
</evidence>
<dbReference type="PANTHER" id="PTHR48064">
    <property type="entry name" value="OS01G0750400 PROTEIN"/>
    <property type="match status" value="1"/>
</dbReference>
<evidence type="ECO:0000256" key="4">
    <source>
        <dbReference type="ARBA" id="ARBA00022692"/>
    </source>
</evidence>
<dbReference type="SUPFAM" id="SSF52058">
    <property type="entry name" value="L domain-like"/>
    <property type="match status" value="1"/>
</dbReference>
<dbReference type="InterPro" id="IPR035979">
    <property type="entry name" value="RBD_domain_sf"/>
</dbReference>
<gene>
    <name evidence="11" type="ORF">Golax_017900</name>
</gene>
<evidence type="ECO:0000256" key="1">
    <source>
        <dbReference type="ARBA" id="ARBA00004479"/>
    </source>
</evidence>
<dbReference type="AlphaFoldDB" id="A0A7J8Z1M8"/>
<dbReference type="CDD" id="cd00590">
    <property type="entry name" value="RRM_SF"/>
    <property type="match status" value="1"/>
</dbReference>
<sequence>MSLSRELPESFGHLKFLMGLALLFSNFSRSIPQSLGNLTQLEFLVLSYNYFSGKVPSSLANLTKLRILSLDDNQLEGCIPNNANVFPNLRYLDLSDNLVNFVDNLQHYQACTRSRDPFANGCFEHVNMGHTTSSNSSFTFLFIASTPDVHEEMQNSLNSAPSSASATSPSTQPAGSNTPTQPPDIKEDCSFANAFIPQKRSRSGKQFGFVRYASMVNARGALYRLNGFHWLGKRIQVSLAKFKSHSKFWRRHAHQSRQQASHEDQAMQELLERAQLKYRGLLHKTQAEPVYSLISTPTLINKESDVVPGVVDEVDPILIPNLRYTHVKWNVSPPILVRA</sequence>
<dbReference type="Proteomes" id="UP000593574">
    <property type="component" value="Unassembled WGS sequence"/>
</dbReference>
<dbReference type="Gene3D" id="3.80.10.10">
    <property type="entry name" value="Ribonuclease Inhibitor"/>
    <property type="match status" value="1"/>
</dbReference>
<organism evidence="11 12">
    <name type="scientific">Gossypium laxum</name>
    <dbReference type="NCBI Taxonomy" id="34288"/>
    <lineage>
        <taxon>Eukaryota</taxon>
        <taxon>Viridiplantae</taxon>
        <taxon>Streptophyta</taxon>
        <taxon>Embryophyta</taxon>
        <taxon>Tracheophyta</taxon>
        <taxon>Spermatophyta</taxon>
        <taxon>Magnoliopsida</taxon>
        <taxon>eudicotyledons</taxon>
        <taxon>Gunneridae</taxon>
        <taxon>Pentapetalae</taxon>
        <taxon>rosids</taxon>
        <taxon>malvids</taxon>
        <taxon>Malvales</taxon>
        <taxon>Malvaceae</taxon>
        <taxon>Malvoideae</taxon>
        <taxon>Gossypium</taxon>
    </lineage>
</organism>
<dbReference type="PANTHER" id="PTHR48064:SF6">
    <property type="entry name" value="RECEPTOR-LIKE PROTEIN KINASE 2"/>
    <property type="match status" value="1"/>
</dbReference>
<evidence type="ECO:0000256" key="6">
    <source>
        <dbReference type="ARBA" id="ARBA00022737"/>
    </source>
</evidence>
<dbReference type="GO" id="GO:0016020">
    <property type="term" value="C:membrane"/>
    <property type="evidence" value="ECO:0007669"/>
    <property type="project" value="UniProtKB-SubCell"/>
</dbReference>
<keyword evidence="3" id="KW-0433">Leucine-rich repeat</keyword>
<evidence type="ECO:0000256" key="8">
    <source>
        <dbReference type="ARBA" id="ARBA00023136"/>
    </source>
</evidence>
<dbReference type="InterPro" id="IPR053038">
    <property type="entry name" value="RLP_Defense"/>
</dbReference>
<feature type="compositionally biased region" description="Low complexity" evidence="10">
    <location>
        <begin position="159"/>
        <end position="176"/>
    </location>
</feature>
<keyword evidence="6" id="KW-0677">Repeat</keyword>
<dbReference type="InterPro" id="IPR032675">
    <property type="entry name" value="LRR_dom_sf"/>
</dbReference>
<dbReference type="PROSITE" id="PS51450">
    <property type="entry name" value="LRR"/>
    <property type="match status" value="1"/>
</dbReference>
<dbReference type="SUPFAM" id="SSF54928">
    <property type="entry name" value="RNA-binding domain, RBD"/>
    <property type="match status" value="1"/>
</dbReference>
<evidence type="ECO:0000256" key="2">
    <source>
        <dbReference type="ARBA" id="ARBA00009592"/>
    </source>
</evidence>
<name>A0A7J8Z1M8_9ROSI</name>
<accession>A0A7J8Z1M8</accession>
<protein>
    <recommendedName>
        <fullName evidence="13">RRM domain-containing protein</fullName>
    </recommendedName>
</protein>
<keyword evidence="5" id="KW-0732">Signal</keyword>
<keyword evidence="8" id="KW-0472">Membrane</keyword>
<evidence type="ECO:0000256" key="10">
    <source>
        <dbReference type="SAM" id="MobiDB-lite"/>
    </source>
</evidence>
<comment type="caution">
    <text evidence="11">The sequence shown here is derived from an EMBL/GenBank/DDBJ whole genome shotgun (WGS) entry which is preliminary data.</text>
</comment>
<keyword evidence="4" id="KW-0812">Transmembrane</keyword>
<dbReference type="FunFam" id="3.80.10.10:FF:000041">
    <property type="entry name" value="LRR receptor-like serine/threonine-protein kinase ERECTA"/>
    <property type="match status" value="1"/>
</dbReference>
<comment type="similarity">
    <text evidence="2">Belongs to the RLP family.</text>
</comment>
<evidence type="ECO:0000256" key="3">
    <source>
        <dbReference type="ARBA" id="ARBA00022614"/>
    </source>
</evidence>
<dbReference type="InterPro" id="IPR012677">
    <property type="entry name" value="Nucleotide-bd_a/b_plait_sf"/>
</dbReference>
<dbReference type="GO" id="GO:0003676">
    <property type="term" value="F:nucleic acid binding"/>
    <property type="evidence" value="ECO:0007669"/>
    <property type="project" value="InterPro"/>
</dbReference>
<dbReference type="Gene3D" id="3.30.70.330">
    <property type="match status" value="1"/>
</dbReference>